<feature type="compositionally biased region" description="Basic and acidic residues" evidence="1">
    <location>
        <begin position="418"/>
        <end position="438"/>
    </location>
</feature>
<evidence type="ECO:0000313" key="3">
    <source>
        <dbReference type="EMBL" id="RKW69978.1"/>
    </source>
</evidence>
<protein>
    <submittedName>
        <fullName evidence="3">ABC transporter permease</fullName>
    </submittedName>
</protein>
<keyword evidence="2" id="KW-0472">Membrane</keyword>
<proteinExistence type="predicted"/>
<evidence type="ECO:0000256" key="1">
    <source>
        <dbReference type="SAM" id="MobiDB-lite"/>
    </source>
</evidence>
<keyword evidence="4" id="KW-1185">Reference proteome</keyword>
<feature type="region of interest" description="Disordered" evidence="1">
    <location>
        <begin position="1"/>
        <end position="33"/>
    </location>
</feature>
<feature type="transmembrane region" description="Helical" evidence="2">
    <location>
        <begin position="273"/>
        <end position="298"/>
    </location>
</feature>
<gene>
    <name evidence="3" type="ORF">DWQ67_10995</name>
</gene>
<dbReference type="RefSeq" id="WP_121485650.1">
    <property type="nucleotide sequence ID" value="NZ_QQXL01000006.1"/>
</dbReference>
<dbReference type="EMBL" id="QQXL01000006">
    <property type="protein sequence ID" value="RKW69978.1"/>
    <property type="molecule type" value="Genomic_DNA"/>
</dbReference>
<feature type="transmembrane region" description="Helical" evidence="2">
    <location>
        <begin position="214"/>
        <end position="234"/>
    </location>
</feature>
<keyword evidence="2" id="KW-0812">Transmembrane</keyword>
<organism evidence="3 4">
    <name type="scientific">Galactobacter caseinivorans</name>
    <dbReference type="NCBI Taxonomy" id="2676123"/>
    <lineage>
        <taxon>Bacteria</taxon>
        <taxon>Bacillati</taxon>
        <taxon>Actinomycetota</taxon>
        <taxon>Actinomycetes</taxon>
        <taxon>Micrococcales</taxon>
        <taxon>Micrococcaceae</taxon>
        <taxon>Galactobacter</taxon>
    </lineage>
</organism>
<keyword evidence="2" id="KW-1133">Transmembrane helix</keyword>
<feature type="region of interest" description="Disordered" evidence="1">
    <location>
        <begin position="407"/>
        <end position="488"/>
    </location>
</feature>
<feature type="transmembrane region" description="Helical" evidence="2">
    <location>
        <begin position="50"/>
        <end position="74"/>
    </location>
</feature>
<accession>A0A496PHL5</accession>
<reference evidence="3 4" key="1">
    <citation type="submission" date="2018-07" db="EMBL/GenBank/DDBJ databases">
        <title>Arthrobacter sp. nov., isolated from raw cow's milk with high bacterial count.</title>
        <authorList>
            <person name="Hahne J."/>
            <person name="Isele D."/>
            <person name="Lipski A."/>
        </authorList>
    </citation>
    <scope>NUCLEOTIDE SEQUENCE [LARGE SCALE GENOMIC DNA]</scope>
    <source>
        <strain evidence="3 4">JZ R-183</strain>
    </source>
</reference>
<evidence type="ECO:0000256" key="2">
    <source>
        <dbReference type="SAM" id="Phobius"/>
    </source>
</evidence>
<dbReference type="Proteomes" id="UP000273119">
    <property type="component" value="Unassembled WGS sequence"/>
</dbReference>
<comment type="caution">
    <text evidence="3">The sequence shown here is derived from an EMBL/GenBank/DDBJ whole genome shotgun (WGS) entry which is preliminary data.</text>
</comment>
<feature type="transmembrane region" description="Helical" evidence="2">
    <location>
        <begin position="246"/>
        <end position="266"/>
    </location>
</feature>
<feature type="transmembrane region" description="Helical" evidence="2">
    <location>
        <begin position="334"/>
        <end position="355"/>
    </location>
</feature>
<feature type="transmembrane region" description="Helical" evidence="2">
    <location>
        <begin position="186"/>
        <end position="207"/>
    </location>
</feature>
<dbReference type="AlphaFoldDB" id="A0A496PHL5"/>
<name>A0A496PHL5_9MICC</name>
<feature type="compositionally biased region" description="Basic and acidic residues" evidence="1">
    <location>
        <begin position="459"/>
        <end position="482"/>
    </location>
</feature>
<sequence length="488" mass="52772">MAHAEQEPQTSTPGAPQDAPGTTAAAEVVHTPPQKKSTYRRWFGTLNPSLQLVLLQLWMPVFMAVMFVVCYVGAFQHIAPHDVPVGIVGSAQAAQPYQQIADQKAPGAFAFSQVATVEEAKEKVRSGEFGVAYDRPSNTLIVAGAHQAQAATLLPTLVTPLLGADTPPKHQDIAPLPAGDIGMTPMYLMLAWCISGYLAAMFIGLMGGPLSRRVRFGVIFGVGLGLSGLMALLVDPVIGAIHGHFWALWGLGWVWSSAIGLAVNGLSYFCGRFIAAPAMTIFIFLSIPSSGAALPQWLMPEPFRWLNHVVVGSGITEMLKRMVYDVGPGYGRGWIMLACYAVFGLLLTLVGKRYWQLRRVRRMLTGRTTMMMDAQRASGRVHERETDSVLASFDLAKRDDGAIVRVPAHPRHGAGSSGHERADGARQDSARAEAERADGAALAESIEEPSGLGMSMGRPLEHELLMRPDTRPNSRPDTRSDEDQPENT</sequence>
<evidence type="ECO:0000313" key="4">
    <source>
        <dbReference type="Proteomes" id="UP000273119"/>
    </source>
</evidence>